<dbReference type="PANTHER" id="PTHR23402:SF1">
    <property type="entry name" value="PYROGLUTAMYL-PEPTIDASE I"/>
    <property type="match status" value="1"/>
</dbReference>
<dbReference type="OrthoDB" id="407146at2759"/>
<dbReference type="GO" id="GO:0006508">
    <property type="term" value="P:proteolysis"/>
    <property type="evidence" value="ECO:0007669"/>
    <property type="project" value="UniProtKB-KW"/>
</dbReference>
<evidence type="ECO:0000256" key="3">
    <source>
        <dbReference type="ARBA" id="ARBA00022801"/>
    </source>
</evidence>
<dbReference type="Proteomes" id="UP000703269">
    <property type="component" value="Unassembled WGS sequence"/>
</dbReference>
<dbReference type="PANTHER" id="PTHR23402">
    <property type="entry name" value="PROTEASE FAMILY C15 PYROGLUTAMYL-PEPTIDASE I-RELATED"/>
    <property type="match status" value="1"/>
</dbReference>
<dbReference type="GO" id="GO:0008234">
    <property type="term" value="F:cysteine-type peptidase activity"/>
    <property type="evidence" value="ECO:0007669"/>
    <property type="project" value="UniProtKB-KW"/>
</dbReference>
<reference evidence="5 6" key="1">
    <citation type="submission" date="2021-08" db="EMBL/GenBank/DDBJ databases">
        <title>Draft Genome Sequence of Phanerochaete sordida strain YK-624.</title>
        <authorList>
            <person name="Mori T."/>
            <person name="Dohra H."/>
            <person name="Suzuki T."/>
            <person name="Kawagishi H."/>
            <person name="Hirai H."/>
        </authorList>
    </citation>
    <scope>NUCLEOTIDE SEQUENCE [LARGE SCALE GENOMIC DNA]</scope>
    <source>
        <strain evidence="5 6">YK-624</strain>
    </source>
</reference>
<comment type="caution">
    <text evidence="5">The sequence shown here is derived from an EMBL/GenBank/DDBJ whole genome shotgun (WGS) entry which is preliminary data.</text>
</comment>
<keyword evidence="3" id="KW-0378">Hydrolase</keyword>
<evidence type="ECO:0000256" key="4">
    <source>
        <dbReference type="ARBA" id="ARBA00022807"/>
    </source>
</evidence>
<dbReference type="InterPro" id="IPR036440">
    <property type="entry name" value="Peptidase_C15-like_sf"/>
</dbReference>
<keyword evidence="4" id="KW-0788">Thiol protease</keyword>
<evidence type="ECO:0000256" key="2">
    <source>
        <dbReference type="ARBA" id="ARBA00022670"/>
    </source>
</evidence>
<dbReference type="EMBL" id="BPQB01000105">
    <property type="protein sequence ID" value="GJE99270.1"/>
    <property type="molecule type" value="Genomic_DNA"/>
</dbReference>
<accession>A0A9P3GT89</accession>
<evidence type="ECO:0000256" key="1">
    <source>
        <dbReference type="ARBA" id="ARBA00006641"/>
    </source>
</evidence>
<evidence type="ECO:0000313" key="6">
    <source>
        <dbReference type="Proteomes" id="UP000703269"/>
    </source>
</evidence>
<dbReference type="SUPFAM" id="SSF53182">
    <property type="entry name" value="Pyrrolidone carboxyl peptidase (pyroglutamate aminopeptidase)"/>
    <property type="match status" value="1"/>
</dbReference>
<evidence type="ECO:0000313" key="5">
    <source>
        <dbReference type="EMBL" id="GJE99270.1"/>
    </source>
</evidence>
<keyword evidence="6" id="KW-1185">Reference proteome</keyword>
<dbReference type="Gene3D" id="3.40.630.20">
    <property type="entry name" value="Peptidase C15, pyroglutamyl peptidase I-like"/>
    <property type="match status" value="1"/>
</dbReference>
<keyword evidence="2" id="KW-0645">Protease</keyword>
<dbReference type="AlphaFoldDB" id="A0A9P3GT89"/>
<name>A0A9P3GT89_9APHY</name>
<gene>
    <name evidence="5" type="ORF">PsYK624_155230</name>
</gene>
<proteinExistence type="inferred from homology"/>
<dbReference type="InterPro" id="IPR016125">
    <property type="entry name" value="Peptidase_C15-like"/>
</dbReference>
<dbReference type="Pfam" id="PF01470">
    <property type="entry name" value="Peptidase_C15"/>
    <property type="match status" value="1"/>
</dbReference>
<protein>
    <submittedName>
        <fullName evidence="5">Peptidase C15 pyroglutamyl peptidase I-like protein</fullName>
    </submittedName>
</protein>
<organism evidence="5 6">
    <name type="scientific">Phanerochaete sordida</name>
    <dbReference type="NCBI Taxonomy" id="48140"/>
    <lineage>
        <taxon>Eukaryota</taxon>
        <taxon>Fungi</taxon>
        <taxon>Dikarya</taxon>
        <taxon>Basidiomycota</taxon>
        <taxon>Agaricomycotina</taxon>
        <taxon>Agaricomycetes</taxon>
        <taxon>Polyporales</taxon>
        <taxon>Phanerochaetaceae</taxon>
        <taxon>Phanerochaete</taxon>
    </lineage>
</organism>
<comment type="similarity">
    <text evidence="1">Belongs to the peptidase C15 family.</text>
</comment>
<sequence>MAPTDPTPAPDIVHVLVTGFGPFGNFPVNPSWLAVKALAGASLPTTTARGHARTVRITVLEVPVEYAAVLAVVPGLHAAPPVLPANALLHAHGLPAAGFDFILHVGVAGPGGLALERRGHKLGYLRPDAAGALAPAVGATRGFAAGYEGLPAELETQADVAGLQADLLASGVEHVRVSEDAGHYLCDFICYASLAQARRGEEKGVKTPLVQFLHCCPVDQPYATEQVTEAIKHIVTWVGAGLASGSSLAALQRPVRARL</sequence>